<evidence type="ECO:0000313" key="1">
    <source>
        <dbReference type="EMBL" id="VEL27175.1"/>
    </source>
</evidence>
<protein>
    <submittedName>
        <fullName evidence="1">Uncharacterized protein</fullName>
    </submittedName>
</protein>
<sequence>MPFTLQLPTTSGLALSLEWLSTYPINFPCVRSSSTKWHIVLVLIINGHTILELVSYTHKFISMCLQSLLLYFISSFI</sequence>
<organism evidence="1 2">
    <name type="scientific">Protopolystoma xenopodis</name>
    <dbReference type="NCBI Taxonomy" id="117903"/>
    <lineage>
        <taxon>Eukaryota</taxon>
        <taxon>Metazoa</taxon>
        <taxon>Spiralia</taxon>
        <taxon>Lophotrochozoa</taxon>
        <taxon>Platyhelminthes</taxon>
        <taxon>Monogenea</taxon>
        <taxon>Polyopisthocotylea</taxon>
        <taxon>Polystomatidea</taxon>
        <taxon>Polystomatidae</taxon>
        <taxon>Protopolystoma</taxon>
    </lineage>
</organism>
<accession>A0A3S5A444</accession>
<proteinExistence type="predicted"/>
<dbReference type="AlphaFoldDB" id="A0A3S5A444"/>
<comment type="caution">
    <text evidence="1">The sequence shown here is derived from an EMBL/GenBank/DDBJ whole genome shotgun (WGS) entry which is preliminary data.</text>
</comment>
<reference evidence="1" key="1">
    <citation type="submission" date="2018-11" db="EMBL/GenBank/DDBJ databases">
        <authorList>
            <consortium name="Pathogen Informatics"/>
        </authorList>
    </citation>
    <scope>NUCLEOTIDE SEQUENCE</scope>
</reference>
<dbReference type="EMBL" id="CAAALY010085406">
    <property type="protein sequence ID" value="VEL27175.1"/>
    <property type="molecule type" value="Genomic_DNA"/>
</dbReference>
<evidence type="ECO:0000313" key="2">
    <source>
        <dbReference type="Proteomes" id="UP000784294"/>
    </source>
</evidence>
<dbReference type="Proteomes" id="UP000784294">
    <property type="component" value="Unassembled WGS sequence"/>
</dbReference>
<keyword evidence="2" id="KW-1185">Reference proteome</keyword>
<gene>
    <name evidence="1" type="ORF">PXEA_LOCUS20615</name>
</gene>
<name>A0A3S5A444_9PLAT</name>